<feature type="chain" id="PRO_5031244491" description="Phosphoesterase" evidence="3">
    <location>
        <begin position="29"/>
        <end position="599"/>
    </location>
</feature>
<dbReference type="RefSeq" id="WP_184941503.1">
    <property type="nucleotide sequence ID" value="NZ_JACHJV010000001.1"/>
</dbReference>
<sequence length="599" mass="61984">MRRLWRALGGVFALLGALLVVTVAPASAATSSGNLIVNGDAEAGYCTTDWTAATTMPGWTVLSGSPDVICYSAGSFGHPSSPAPGTAFFAPGNQGDGAMTQSVDVSGAAGAIDGGSVSYNLSGWLGGWTTYAGYAQVSLQFHDGSGRQLGSTAELPTVSAADRGNATSFLARSSTGAVPAGTRSIQVEVQFLQSSGESGYLDNLSLTLNTPVPAATLAPPVSKVPGYDHVFTVMMENTDYAEVMGDPADTPFIHSLMAQGASMTNYHAVYHPSDENYLAVAGGDTYTTGATYFPNINDPKTNLGDTIEAAGKTWKAYEQGMGTPCNTSTQYDAKYEPDDAPFFNYTDVSGNASRCAAHLVDTSQLTADLRSAATTPNFSWLAADDYYDGEASGNGNATSLQTQDGWLKQTLTPILSSPAWTTQKSLLILTWDEDSSQPDNQVAAIVDGSQGTVPAGTTSASRYDHYSTARTIEAALGLPGITANDTYATPLNDAFVPSSAPAPTSTLTTATPTVANGSSVTVQYTTPASSVSSTNWIGIYPVGVTPGQQSSLTWQYAPNGSGSLTFATSSLPGPGSYALWYLANDGYTPLAGPLALTVN</sequence>
<evidence type="ECO:0000256" key="3">
    <source>
        <dbReference type="SAM" id="SignalP"/>
    </source>
</evidence>
<feature type="signal peptide" evidence="3">
    <location>
        <begin position="1"/>
        <end position="28"/>
    </location>
</feature>
<accession>A0A7W7R8N6</accession>
<dbReference type="AlphaFoldDB" id="A0A7W7R8N6"/>
<comment type="caution">
    <text evidence="4">The sequence shown here is derived from an EMBL/GenBank/DDBJ whole genome shotgun (WGS) entry which is preliminary data.</text>
</comment>
<dbReference type="Gene3D" id="2.60.120.260">
    <property type="entry name" value="Galactose-binding domain-like"/>
    <property type="match status" value="1"/>
</dbReference>
<evidence type="ECO:0000313" key="5">
    <source>
        <dbReference type="Proteomes" id="UP000540506"/>
    </source>
</evidence>
<dbReference type="InterPro" id="IPR007312">
    <property type="entry name" value="Phosphoesterase"/>
</dbReference>
<dbReference type="Pfam" id="PF04185">
    <property type="entry name" value="Phosphoesterase"/>
    <property type="match status" value="1"/>
</dbReference>
<keyword evidence="5" id="KW-1185">Reference proteome</keyword>
<dbReference type="PANTHER" id="PTHR31956">
    <property type="entry name" value="NON-SPECIFIC PHOSPHOLIPASE C4-RELATED"/>
    <property type="match status" value="1"/>
</dbReference>
<reference evidence="4 5" key="1">
    <citation type="submission" date="2020-08" db="EMBL/GenBank/DDBJ databases">
        <title>Sequencing the genomes of 1000 actinobacteria strains.</title>
        <authorList>
            <person name="Klenk H.-P."/>
        </authorList>
    </citation>
    <scope>NUCLEOTIDE SEQUENCE [LARGE SCALE GENOMIC DNA]</scope>
    <source>
        <strain evidence="4 5">DSM 41654</strain>
    </source>
</reference>
<dbReference type="Gene3D" id="3.40.720.10">
    <property type="entry name" value="Alkaline Phosphatase, subunit A"/>
    <property type="match status" value="1"/>
</dbReference>
<keyword evidence="1" id="KW-0378">Hydrolase</keyword>
<protein>
    <recommendedName>
        <fullName evidence="6">Phosphoesterase</fullName>
    </recommendedName>
</protein>
<dbReference type="EMBL" id="JACHJV010000001">
    <property type="protein sequence ID" value="MBB4927334.1"/>
    <property type="molecule type" value="Genomic_DNA"/>
</dbReference>
<organism evidence="4 5">
    <name type="scientific">Kitasatospora kifunensis</name>
    <name type="common">Streptomyces kifunensis</name>
    <dbReference type="NCBI Taxonomy" id="58351"/>
    <lineage>
        <taxon>Bacteria</taxon>
        <taxon>Bacillati</taxon>
        <taxon>Actinomycetota</taxon>
        <taxon>Actinomycetes</taxon>
        <taxon>Kitasatosporales</taxon>
        <taxon>Streptomycetaceae</taxon>
        <taxon>Kitasatospora</taxon>
    </lineage>
</organism>
<evidence type="ECO:0000256" key="2">
    <source>
        <dbReference type="ARBA" id="ARBA00023026"/>
    </source>
</evidence>
<dbReference type="InterPro" id="IPR017850">
    <property type="entry name" value="Alkaline_phosphatase_core_sf"/>
</dbReference>
<keyword evidence="2" id="KW-0843">Virulence</keyword>
<proteinExistence type="predicted"/>
<gene>
    <name evidence="4" type="ORF">FHR34_006327</name>
</gene>
<name>A0A7W7R8N6_KITKI</name>
<dbReference type="GO" id="GO:0016788">
    <property type="term" value="F:hydrolase activity, acting on ester bonds"/>
    <property type="evidence" value="ECO:0007669"/>
    <property type="project" value="InterPro"/>
</dbReference>
<dbReference type="Proteomes" id="UP000540506">
    <property type="component" value="Unassembled WGS sequence"/>
</dbReference>
<evidence type="ECO:0000256" key="1">
    <source>
        <dbReference type="ARBA" id="ARBA00022801"/>
    </source>
</evidence>
<evidence type="ECO:0008006" key="6">
    <source>
        <dbReference type="Google" id="ProtNLM"/>
    </source>
</evidence>
<dbReference type="GO" id="GO:0009395">
    <property type="term" value="P:phospholipid catabolic process"/>
    <property type="evidence" value="ECO:0007669"/>
    <property type="project" value="TreeGrafter"/>
</dbReference>
<keyword evidence="3" id="KW-0732">Signal</keyword>
<dbReference type="PANTHER" id="PTHR31956:SF8">
    <property type="entry name" value="ACID PHOSPHATASE PHOA (AFU_ORTHOLOGUE AFUA_1G03570)"/>
    <property type="match status" value="1"/>
</dbReference>
<evidence type="ECO:0000313" key="4">
    <source>
        <dbReference type="EMBL" id="MBB4927334.1"/>
    </source>
</evidence>